<dbReference type="KEGG" id="plon:Pla110_30300"/>
<evidence type="ECO:0008006" key="5">
    <source>
        <dbReference type="Google" id="ProtNLM"/>
    </source>
</evidence>
<feature type="transmembrane region" description="Helical" evidence="2">
    <location>
        <begin position="181"/>
        <end position="201"/>
    </location>
</feature>
<evidence type="ECO:0000313" key="4">
    <source>
        <dbReference type="Proteomes" id="UP000317178"/>
    </source>
</evidence>
<evidence type="ECO:0000256" key="2">
    <source>
        <dbReference type="SAM" id="Phobius"/>
    </source>
</evidence>
<feature type="transmembrane region" description="Helical" evidence="2">
    <location>
        <begin position="213"/>
        <end position="246"/>
    </location>
</feature>
<keyword evidence="2" id="KW-1133">Transmembrane helix</keyword>
<feature type="region of interest" description="Disordered" evidence="1">
    <location>
        <begin position="413"/>
        <end position="461"/>
    </location>
</feature>
<reference evidence="3 4" key="1">
    <citation type="submission" date="2019-02" db="EMBL/GenBank/DDBJ databases">
        <title>Deep-cultivation of Planctomycetes and their phenomic and genomic characterization uncovers novel biology.</title>
        <authorList>
            <person name="Wiegand S."/>
            <person name="Jogler M."/>
            <person name="Boedeker C."/>
            <person name="Pinto D."/>
            <person name="Vollmers J."/>
            <person name="Rivas-Marin E."/>
            <person name="Kohn T."/>
            <person name="Peeters S.H."/>
            <person name="Heuer A."/>
            <person name="Rast P."/>
            <person name="Oberbeckmann S."/>
            <person name="Bunk B."/>
            <person name="Jeske O."/>
            <person name="Meyerdierks A."/>
            <person name="Storesund J.E."/>
            <person name="Kallscheuer N."/>
            <person name="Luecker S."/>
            <person name="Lage O.M."/>
            <person name="Pohl T."/>
            <person name="Merkel B.J."/>
            <person name="Hornburger P."/>
            <person name="Mueller R.-W."/>
            <person name="Bruemmer F."/>
            <person name="Labrenz M."/>
            <person name="Spormann A.M."/>
            <person name="Op den Camp H."/>
            <person name="Overmann J."/>
            <person name="Amann R."/>
            <person name="Jetten M.S.M."/>
            <person name="Mascher T."/>
            <person name="Medema M.H."/>
            <person name="Devos D.P."/>
            <person name="Kaster A.-K."/>
            <person name="Ovreas L."/>
            <person name="Rohde M."/>
            <person name="Galperin M.Y."/>
            <person name="Jogler C."/>
        </authorList>
    </citation>
    <scope>NUCLEOTIDE SEQUENCE [LARGE SCALE GENOMIC DNA]</scope>
    <source>
        <strain evidence="3 4">Pla110</strain>
    </source>
</reference>
<protein>
    <recommendedName>
        <fullName evidence="5">DUF2029 domain-containing protein</fullName>
    </recommendedName>
</protein>
<proteinExistence type="predicted"/>
<keyword evidence="2" id="KW-0812">Transmembrane</keyword>
<dbReference type="EMBL" id="CP036281">
    <property type="protein sequence ID" value="QDU81289.1"/>
    <property type="molecule type" value="Genomic_DNA"/>
</dbReference>
<feature type="transmembrane region" description="Helical" evidence="2">
    <location>
        <begin position="252"/>
        <end position="275"/>
    </location>
</feature>
<evidence type="ECO:0000256" key="1">
    <source>
        <dbReference type="SAM" id="MobiDB-lite"/>
    </source>
</evidence>
<keyword evidence="2" id="KW-0472">Membrane</keyword>
<feature type="transmembrane region" description="Helical" evidence="2">
    <location>
        <begin position="287"/>
        <end position="305"/>
    </location>
</feature>
<dbReference type="Proteomes" id="UP000317178">
    <property type="component" value="Chromosome"/>
</dbReference>
<dbReference type="OrthoDB" id="256769at2"/>
<feature type="transmembrane region" description="Helical" evidence="2">
    <location>
        <begin position="62"/>
        <end position="82"/>
    </location>
</feature>
<organism evidence="3 4">
    <name type="scientific">Polystyrenella longa</name>
    <dbReference type="NCBI Taxonomy" id="2528007"/>
    <lineage>
        <taxon>Bacteria</taxon>
        <taxon>Pseudomonadati</taxon>
        <taxon>Planctomycetota</taxon>
        <taxon>Planctomycetia</taxon>
        <taxon>Planctomycetales</taxon>
        <taxon>Planctomycetaceae</taxon>
        <taxon>Polystyrenella</taxon>
    </lineage>
</organism>
<keyword evidence="4" id="KW-1185">Reference proteome</keyword>
<dbReference type="RefSeq" id="WP_144996510.1">
    <property type="nucleotide sequence ID" value="NZ_CP036281.1"/>
</dbReference>
<accession>A0A518CPZ3</accession>
<gene>
    <name evidence="3" type="ORF">Pla110_30300</name>
</gene>
<sequence length="461" mass="51262">MDGVLPGYTVDSTTWSYLSFLLIVAVYFRFTRVWSLRNLDLSLLLVLSPALLLVRYETAVAYPWLFTATGLIFLRLIADQYFTRRPLFPQNMNTAGLIWLGSATFTFLMAIVVTFSPSEPTLESVRRGQQLLHRSDNSDSQQQVDTGPATAIIAAPVGVISGAVAKSGADHPVTPEEQIELTARILVICAHLAIIAGLIYIGYRRFCDLHLGIAMAVLYLLLPCTAIHVGEINQVIPAALILWAVALYRRPAVSGGMIGFACGMVFFPIFLVPLWATFYGRKGARQFLGGWITVLTLVLMSLLLVSTDSTSFFRQTVSAISWSSLSFNPQDSDGFWSTFESAYRIPVIAVYLVIVASLTIWPLEKKLEHLIANSTALIVGTQFWYPQQGGIYVLWYLPLLLLVVFRPHLHHQNPPGYEQDSETVKRKTGRNSFQRKPAVPPIPSQTGAVSYAPFRQRDNNT</sequence>
<feature type="transmembrane region" description="Helical" evidence="2">
    <location>
        <begin position="94"/>
        <end position="115"/>
    </location>
</feature>
<feature type="transmembrane region" description="Helical" evidence="2">
    <location>
        <begin position="343"/>
        <end position="363"/>
    </location>
</feature>
<feature type="transmembrane region" description="Helical" evidence="2">
    <location>
        <begin position="391"/>
        <end position="409"/>
    </location>
</feature>
<dbReference type="AlphaFoldDB" id="A0A518CPZ3"/>
<name>A0A518CPZ3_9PLAN</name>
<feature type="transmembrane region" description="Helical" evidence="2">
    <location>
        <begin position="12"/>
        <end position="30"/>
    </location>
</feature>
<evidence type="ECO:0000313" key="3">
    <source>
        <dbReference type="EMBL" id="QDU81289.1"/>
    </source>
</evidence>